<dbReference type="OrthoDB" id="10072310at2759"/>
<feature type="compositionally biased region" description="Polar residues" evidence="2">
    <location>
        <begin position="52"/>
        <end position="68"/>
    </location>
</feature>
<dbReference type="Gene3D" id="1.10.287.1490">
    <property type="match status" value="1"/>
</dbReference>
<reference evidence="4" key="1">
    <citation type="submission" date="2022-03" db="EMBL/GenBank/DDBJ databases">
        <authorList>
            <person name="Martin C."/>
        </authorList>
    </citation>
    <scope>NUCLEOTIDE SEQUENCE</scope>
</reference>
<accession>A0A8J1Y4V8</accession>
<protein>
    <submittedName>
        <fullName evidence="4">Uncharacterized protein</fullName>
    </submittedName>
</protein>
<feature type="compositionally biased region" description="Polar residues" evidence="2">
    <location>
        <begin position="177"/>
        <end position="186"/>
    </location>
</feature>
<name>A0A8J1Y4V8_OWEFU</name>
<organism evidence="4 5">
    <name type="scientific">Owenia fusiformis</name>
    <name type="common">Polychaete worm</name>
    <dbReference type="NCBI Taxonomy" id="6347"/>
    <lineage>
        <taxon>Eukaryota</taxon>
        <taxon>Metazoa</taxon>
        <taxon>Spiralia</taxon>
        <taxon>Lophotrochozoa</taxon>
        <taxon>Annelida</taxon>
        <taxon>Polychaeta</taxon>
        <taxon>Sedentaria</taxon>
        <taxon>Canalipalpata</taxon>
        <taxon>Sabellida</taxon>
        <taxon>Oweniida</taxon>
        <taxon>Oweniidae</taxon>
        <taxon>Owenia</taxon>
    </lineage>
</organism>
<gene>
    <name evidence="4" type="ORF">OFUS_LOCUS17671</name>
</gene>
<feature type="compositionally biased region" description="Low complexity" evidence="2">
    <location>
        <begin position="187"/>
        <end position="202"/>
    </location>
</feature>
<feature type="region of interest" description="Disordered" evidence="2">
    <location>
        <begin position="1"/>
        <end position="135"/>
    </location>
</feature>
<keyword evidence="1" id="KW-0175">Coiled coil</keyword>
<feature type="region of interest" description="Disordered" evidence="2">
    <location>
        <begin position="177"/>
        <end position="202"/>
    </location>
</feature>
<feature type="compositionally biased region" description="Polar residues" evidence="2">
    <location>
        <begin position="87"/>
        <end position="107"/>
    </location>
</feature>
<feature type="compositionally biased region" description="Low complexity" evidence="2">
    <location>
        <begin position="126"/>
        <end position="135"/>
    </location>
</feature>
<keyword evidence="3" id="KW-1133">Transmembrane helix</keyword>
<dbReference type="Proteomes" id="UP000749559">
    <property type="component" value="Unassembled WGS sequence"/>
</dbReference>
<keyword evidence="3" id="KW-0812">Transmembrane</keyword>
<feature type="compositionally biased region" description="Basic and acidic residues" evidence="2">
    <location>
        <begin position="76"/>
        <end position="86"/>
    </location>
</feature>
<evidence type="ECO:0000256" key="2">
    <source>
        <dbReference type="SAM" id="MobiDB-lite"/>
    </source>
</evidence>
<keyword evidence="3" id="KW-0472">Membrane</keyword>
<dbReference type="EMBL" id="CAIIXF020000008">
    <property type="protein sequence ID" value="CAH1792735.1"/>
    <property type="molecule type" value="Genomic_DNA"/>
</dbReference>
<feature type="region of interest" description="Disordered" evidence="2">
    <location>
        <begin position="219"/>
        <end position="301"/>
    </location>
</feature>
<proteinExistence type="predicted"/>
<evidence type="ECO:0000256" key="1">
    <source>
        <dbReference type="SAM" id="Coils"/>
    </source>
</evidence>
<feature type="compositionally biased region" description="Polar residues" evidence="2">
    <location>
        <begin position="225"/>
        <end position="251"/>
    </location>
</feature>
<feature type="region of interest" description="Disordered" evidence="2">
    <location>
        <begin position="379"/>
        <end position="413"/>
    </location>
</feature>
<feature type="compositionally biased region" description="Polar residues" evidence="2">
    <location>
        <begin position="399"/>
        <end position="412"/>
    </location>
</feature>
<keyword evidence="5" id="KW-1185">Reference proteome</keyword>
<dbReference type="AlphaFoldDB" id="A0A8J1Y4V8"/>
<evidence type="ECO:0000313" key="5">
    <source>
        <dbReference type="Proteomes" id="UP000749559"/>
    </source>
</evidence>
<evidence type="ECO:0000313" key="4">
    <source>
        <dbReference type="EMBL" id="CAH1792735.1"/>
    </source>
</evidence>
<feature type="coiled-coil region" evidence="1">
    <location>
        <begin position="476"/>
        <end position="528"/>
    </location>
</feature>
<sequence>MAESTALDESCGYLTPEDVSGGQHPLDKAQRPHSTNGTKKYDSGYSDVDSMTMETPSGESLRTSQTQLCKPKPRKYVRDRNLKKGDSVSSSVTSLQQPQAYDNNTHQLPGLTKHHSNNNTEHLTDSGNLSNSSSSIHDNQIKHAHNGNNIQMNHLRTKESPMRDSGFYYEPVILGKSSQNQGDQNQHFNGVHGNQNFHHGNQNFKNLQRSVSEGPLHSIDEQDSYRATQSDVNVQMRHSTGQTPRINNTEIPLTKQRPSDLDLRSSGRFQKKNLKNSDANIQKRYKKSSTSSPDTPEGGKFEYDIVQDRDLTGKPHPESMMVKGPLYEELPPDLRMRLYSEQSDAPSPPPLSKMPSMTMAASDLELTTSMSDTRSMASSVQSNANAKRRANPLYDSTGDEISQQRNSTSAASTVAIVTKDDTEKPEPGFLCCKCPYPLLILVGLLAVGVLILVMLILSGVLSPSAPISAPPAAIISDNMTQNLAAALKRIESLEKLYAIKTTELEENYDQLETKYKRLEGILQSSDENVTLSTKVAQNTIAINELEENVTINQAAVNNITADVMVLQAHSTNTDNNLVGLSSTIDANKQQTEESLAAMEFTIAELTAAKLTLQDSISALNRSLLQEINKLRNGSQVSPISPAPSQCRYKKLTHGSPVTVDQTQLAWQPVNIEELNSWVTTGATCSTIGGLRAQLESTNNETHRQYRCTCTGDDDTSNDRFCLLHFWQCPKS</sequence>
<feature type="transmembrane region" description="Helical" evidence="3">
    <location>
        <begin position="436"/>
        <end position="457"/>
    </location>
</feature>
<comment type="caution">
    <text evidence="4">The sequence shown here is derived from an EMBL/GenBank/DDBJ whole genome shotgun (WGS) entry which is preliminary data.</text>
</comment>
<evidence type="ECO:0000256" key="3">
    <source>
        <dbReference type="SAM" id="Phobius"/>
    </source>
</evidence>